<dbReference type="CDD" id="cd09272">
    <property type="entry name" value="RNase_HI_RT_Ty1"/>
    <property type="match status" value="1"/>
</dbReference>
<proteinExistence type="predicted"/>
<accession>A0A6L2NG95</accession>
<gene>
    <name evidence="1" type="ORF">Tci_057269</name>
</gene>
<dbReference type="AlphaFoldDB" id="A0A6L2NG95"/>
<protein>
    <submittedName>
        <fullName evidence="1">Retrovirus-related Pol polyprotein from transposon TNT 1-94</fullName>
    </submittedName>
</protein>
<name>A0A6L2NG95_TANCI</name>
<dbReference type="EMBL" id="BKCJ010009077">
    <property type="protein sequence ID" value="GEU85291.1"/>
    <property type="molecule type" value="Genomic_DNA"/>
</dbReference>
<comment type="caution">
    <text evidence="1">The sequence shown here is derived from an EMBL/GenBank/DDBJ whole genome shotgun (WGS) entry which is preliminary data.</text>
</comment>
<reference evidence="1" key="1">
    <citation type="journal article" date="2019" name="Sci. Rep.">
        <title>Draft genome of Tanacetum cinerariifolium, the natural source of mosquito coil.</title>
        <authorList>
            <person name="Yamashiro T."/>
            <person name="Shiraishi A."/>
            <person name="Satake H."/>
            <person name="Nakayama K."/>
        </authorList>
    </citation>
    <scope>NUCLEOTIDE SEQUENCE</scope>
</reference>
<organism evidence="1">
    <name type="scientific">Tanacetum cinerariifolium</name>
    <name type="common">Dalmatian daisy</name>
    <name type="synonym">Chrysanthemum cinerariifolium</name>
    <dbReference type="NCBI Taxonomy" id="118510"/>
    <lineage>
        <taxon>Eukaryota</taxon>
        <taxon>Viridiplantae</taxon>
        <taxon>Streptophyta</taxon>
        <taxon>Embryophyta</taxon>
        <taxon>Tracheophyta</taxon>
        <taxon>Spermatophyta</taxon>
        <taxon>Magnoliopsida</taxon>
        <taxon>eudicotyledons</taxon>
        <taxon>Gunneridae</taxon>
        <taxon>Pentapetalae</taxon>
        <taxon>asterids</taxon>
        <taxon>campanulids</taxon>
        <taxon>Asterales</taxon>
        <taxon>Asteraceae</taxon>
        <taxon>Asteroideae</taxon>
        <taxon>Anthemideae</taxon>
        <taxon>Anthemidinae</taxon>
        <taxon>Tanacetum</taxon>
    </lineage>
</organism>
<sequence>MREKGINTWDGAQTHMVLLGECFGTVQLGFQGLARTVPWVCWSWQLGLRFKGLKGGQVRSLGFSYNRKNHAMSDKSSPLKRLIIGINVWVKLSEGENIFSMLWIFMQVTLFLSTAWRESHASDYDRVVLKRKYLRPSWHGRKMRRESKAEHRGRRSLKELIEDLALYNNESWNDPKDFTKPVKAITLPQDVPSTSNRCLVELENQVQRLIKAYIPPKPSVQVIKITFSCEIYGGPHGIQYCMENPRQAFVDYASSCNDKTEDDTKSHSGYVFVLNSGAVDRKSANQSTIAMASTKAKYIVASEASMKAVLMRTFIDGLEDVMPSNKRPMEMLCDNAPAIKITNDLGIMKGAKHYPRKISLHS</sequence>
<evidence type="ECO:0000313" key="1">
    <source>
        <dbReference type="EMBL" id="GEU85291.1"/>
    </source>
</evidence>